<dbReference type="InterPro" id="IPR011009">
    <property type="entry name" value="Kinase-like_dom_sf"/>
</dbReference>
<dbReference type="Proteomes" id="UP001372338">
    <property type="component" value="Unassembled WGS sequence"/>
</dbReference>
<feature type="compositionally biased region" description="Acidic residues" evidence="1">
    <location>
        <begin position="7"/>
        <end position="22"/>
    </location>
</feature>
<feature type="region of interest" description="Disordered" evidence="1">
    <location>
        <begin position="1"/>
        <end position="24"/>
    </location>
</feature>
<dbReference type="SUPFAM" id="SSF56112">
    <property type="entry name" value="Protein kinase-like (PK-like)"/>
    <property type="match status" value="1"/>
</dbReference>
<dbReference type="AlphaFoldDB" id="A0AAN9I2M1"/>
<dbReference type="EMBL" id="JAYWIO010000005">
    <property type="protein sequence ID" value="KAK7261415.1"/>
    <property type="molecule type" value="Genomic_DNA"/>
</dbReference>
<evidence type="ECO:0000256" key="1">
    <source>
        <dbReference type="SAM" id="MobiDB-lite"/>
    </source>
</evidence>
<reference evidence="2 3" key="1">
    <citation type="submission" date="2024-01" db="EMBL/GenBank/DDBJ databases">
        <title>The genomes of 5 underutilized Papilionoideae crops provide insights into root nodulation and disease resistanc.</title>
        <authorList>
            <person name="Yuan L."/>
        </authorList>
    </citation>
    <scope>NUCLEOTIDE SEQUENCE [LARGE SCALE GENOMIC DNA]</scope>
    <source>
        <strain evidence="2">ZHUSHIDOU_FW_LH</strain>
        <tissue evidence="2">Leaf</tissue>
    </source>
</reference>
<dbReference type="Gene3D" id="3.30.200.20">
    <property type="entry name" value="Phosphorylase Kinase, domain 1"/>
    <property type="match status" value="1"/>
</dbReference>
<evidence type="ECO:0000313" key="2">
    <source>
        <dbReference type="EMBL" id="KAK7261415.1"/>
    </source>
</evidence>
<accession>A0AAN9I2M1</accession>
<proteinExistence type="predicted"/>
<comment type="caution">
    <text evidence="2">The sequence shown here is derived from an EMBL/GenBank/DDBJ whole genome shotgun (WGS) entry which is preliminary data.</text>
</comment>
<evidence type="ECO:0000313" key="3">
    <source>
        <dbReference type="Proteomes" id="UP001372338"/>
    </source>
</evidence>
<sequence length="172" mass="19581">MRCYDREEPEDYGDYNDYEDEGEGRGTRAKITRTLYSLGRYLSAPEKDLEANDSDLIVLSYLTIKVATDNFSKDNKLGEGGFGSVYKTSGVLHKKGREDADAKQKVRLFPLWEASKLESLLVLLEEGMEFQGELLNFRKDGTPFVVTNRPICKSAIIYCITIKMMNLYLHQG</sequence>
<organism evidence="2 3">
    <name type="scientific">Crotalaria pallida</name>
    <name type="common">Smooth rattlebox</name>
    <name type="synonym">Crotalaria striata</name>
    <dbReference type="NCBI Taxonomy" id="3830"/>
    <lineage>
        <taxon>Eukaryota</taxon>
        <taxon>Viridiplantae</taxon>
        <taxon>Streptophyta</taxon>
        <taxon>Embryophyta</taxon>
        <taxon>Tracheophyta</taxon>
        <taxon>Spermatophyta</taxon>
        <taxon>Magnoliopsida</taxon>
        <taxon>eudicotyledons</taxon>
        <taxon>Gunneridae</taxon>
        <taxon>Pentapetalae</taxon>
        <taxon>rosids</taxon>
        <taxon>fabids</taxon>
        <taxon>Fabales</taxon>
        <taxon>Fabaceae</taxon>
        <taxon>Papilionoideae</taxon>
        <taxon>50 kb inversion clade</taxon>
        <taxon>genistoids sensu lato</taxon>
        <taxon>core genistoids</taxon>
        <taxon>Crotalarieae</taxon>
        <taxon>Crotalaria</taxon>
    </lineage>
</organism>
<protein>
    <submittedName>
        <fullName evidence="2">Uncharacterized protein</fullName>
    </submittedName>
</protein>
<name>A0AAN9I2M1_CROPI</name>
<keyword evidence="3" id="KW-1185">Reference proteome</keyword>
<gene>
    <name evidence="2" type="ORF">RIF29_27725</name>
</gene>